<comment type="caution">
    <text evidence="3">The sequence shown here is derived from an EMBL/GenBank/DDBJ whole genome shotgun (WGS) entry which is preliminary data.</text>
</comment>
<dbReference type="EMBL" id="JOJP01000001">
    <property type="protein sequence ID" value="KEI73186.1"/>
    <property type="molecule type" value="Genomic_DNA"/>
</dbReference>
<dbReference type="Pfam" id="PF00903">
    <property type="entry name" value="Glyoxalase"/>
    <property type="match status" value="1"/>
</dbReference>
<dbReference type="InterPro" id="IPR051785">
    <property type="entry name" value="MMCE/EMCE_epimerase"/>
</dbReference>
<feature type="domain" description="VOC" evidence="2">
    <location>
        <begin position="4"/>
        <end position="127"/>
    </location>
</feature>
<reference evidence="3 4" key="1">
    <citation type="submission" date="2014-06" db="EMBL/GenBank/DDBJ databases">
        <title>Whole Genome Sequences of Three Symbiotic Endozoicomonas Bacteria.</title>
        <authorList>
            <person name="Neave M.J."/>
            <person name="Apprill A."/>
            <person name="Voolstra C.R."/>
        </authorList>
    </citation>
    <scope>NUCLEOTIDE SEQUENCE [LARGE SCALE GENOMIC DNA]</scope>
    <source>
        <strain evidence="3 4">DSM 22380</strain>
    </source>
</reference>
<dbReference type="Proteomes" id="UP000027997">
    <property type="component" value="Unassembled WGS sequence"/>
</dbReference>
<sequence length="128" mass="14615">MITKLHHLAIIGTDKTASLYFYRDLLGFEVVGEYYQEGRESWKIDLVMSGGGQLELFIFKNAPFRLSYPEARGLRHIAFEVDDLDKTLSNLSKNGIAAEPVRVDPYTQARFTFIKDPDGLPVELYQPE</sequence>
<dbReference type="InterPro" id="IPR037478">
    <property type="entry name" value="YwkD-like_dom"/>
</dbReference>
<evidence type="ECO:0000313" key="4">
    <source>
        <dbReference type="Proteomes" id="UP000027997"/>
    </source>
</evidence>
<accession>A0A081KGB0</accession>
<protein>
    <submittedName>
        <fullName evidence="3">Lyase</fullName>
    </submittedName>
</protein>
<gene>
    <name evidence="3" type="ORF">GV64_22940</name>
</gene>
<name>A0A081KGB0_9GAMM</name>
<dbReference type="InterPro" id="IPR037523">
    <property type="entry name" value="VOC_core"/>
</dbReference>
<keyword evidence="3" id="KW-0456">Lyase</keyword>
<dbReference type="PROSITE" id="PS51819">
    <property type="entry name" value="VOC"/>
    <property type="match status" value="1"/>
</dbReference>
<dbReference type="GO" id="GO:0046491">
    <property type="term" value="P:L-methylmalonyl-CoA metabolic process"/>
    <property type="evidence" value="ECO:0007669"/>
    <property type="project" value="TreeGrafter"/>
</dbReference>
<keyword evidence="1" id="KW-0479">Metal-binding</keyword>
<dbReference type="STRING" id="305900.GV64_22940"/>
<evidence type="ECO:0000256" key="1">
    <source>
        <dbReference type="ARBA" id="ARBA00022723"/>
    </source>
</evidence>
<keyword evidence="4" id="KW-1185">Reference proteome</keyword>
<dbReference type="CDD" id="cd08352">
    <property type="entry name" value="VOC_Bs_YwkD_like"/>
    <property type="match status" value="1"/>
</dbReference>
<dbReference type="GO" id="GO:0046872">
    <property type="term" value="F:metal ion binding"/>
    <property type="evidence" value="ECO:0007669"/>
    <property type="project" value="UniProtKB-KW"/>
</dbReference>
<dbReference type="Gene3D" id="3.10.180.10">
    <property type="entry name" value="2,3-Dihydroxybiphenyl 1,2-Dioxygenase, domain 1"/>
    <property type="match status" value="1"/>
</dbReference>
<dbReference type="PANTHER" id="PTHR43048:SF5">
    <property type="entry name" value="BLR5325 PROTEIN"/>
    <property type="match status" value="1"/>
</dbReference>
<dbReference type="InterPro" id="IPR029068">
    <property type="entry name" value="Glyas_Bleomycin-R_OHBP_Dase"/>
</dbReference>
<dbReference type="GO" id="GO:0004493">
    <property type="term" value="F:methylmalonyl-CoA epimerase activity"/>
    <property type="evidence" value="ECO:0007669"/>
    <property type="project" value="TreeGrafter"/>
</dbReference>
<dbReference type="RefSeq" id="WP_020582388.1">
    <property type="nucleotide sequence ID" value="NZ_JOJP01000001.1"/>
</dbReference>
<evidence type="ECO:0000259" key="2">
    <source>
        <dbReference type="PROSITE" id="PS51819"/>
    </source>
</evidence>
<proteinExistence type="predicted"/>
<organism evidence="3 4">
    <name type="scientific">Endozoicomonas elysicola</name>
    <dbReference type="NCBI Taxonomy" id="305900"/>
    <lineage>
        <taxon>Bacteria</taxon>
        <taxon>Pseudomonadati</taxon>
        <taxon>Pseudomonadota</taxon>
        <taxon>Gammaproteobacteria</taxon>
        <taxon>Oceanospirillales</taxon>
        <taxon>Endozoicomonadaceae</taxon>
        <taxon>Endozoicomonas</taxon>
    </lineage>
</organism>
<dbReference type="eggNOG" id="COG0346">
    <property type="taxonomic scope" value="Bacteria"/>
</dbReference>
<dbReference type="SUPFAM" id="SSF54593">
    <property type="entry name" value="Glyoxalase/Bleomycin resistance protein/Dihydroxybiphenyl dioxygenase"/>
    <property type="match status" value="1"/>
</dbReference>
<evidence type="ECO:0000313" key="3">
    <source>
        <dbReference type="EMBL" id="KEI73186.1"/>
    </source>
</evidence>
<dbReference type="PANTHER" id="PTHR43048">
    <property type="entry name" value="METHYLMALONYL-COA EPIMERASE"/>
    <property type="match status" value="1"/>
</dbReference>
<dbReference type="AlphaFoldDB" id="A0A081KGB0"/>
<dbReference type="InterPro" id="IPR004360">
    <property type="entry name" value="Glyas_Fos-R_dOase_dom"/>
</dbReference>
<dbReference type="GO" id="GO:0016829">
    <property type="term" value="F:lyase activity"/>
    <property type="evidence" value="ECO:0007669"/>
    <property type="project" value="UniProtKB-KW"/>
</dbReference>